<proteinExistence type="predicted"/>
<reference evidence="2" key="1">
    <citation type="journal article" date="2019" name="Int. J. Syst. Evol. Microbiol.">
        <title>The Global Catalogue of Microorganisms (GCM) 10K type strain sequencing project: providing services to taxonomists for standard genome sequencing and annotation.</title>
        <authorList>
            <consortium name="The Broad Institute Genomics Platform"/>
            <consortium name="The Broad Institute Genome Sequencing Center for Infectious Disease"/>
            <person name="Wu L."/>
            <person name="Ma J."/>
        </authorList>
    </citation>
    <scope>NUCLEOTIDE SEQUENCE [LARGE SCALE GENOMIC DNA]</scope>
    <source>
        <strain evidence="2">CGMCC 1.1927</strain>
    </source>
</reference>
<dbReference type="EMBL" id="BMKU01000007">
    <property type="protein sequence ID" value="GGH00553.1"/>
    <property type="molecule type" value="Genomic_DNA"/>
</dbReference>
<gene>
    <name evidence="1" type="ORF">GCM10011577_25280</name>
</gene>
<name>A0ABQ1XQN0_9MICC</name>
<organism evidence="1 2">
    <name type="scientific">Pseudarthrobacter polychromogenes</name>
    <dbReference type="NCBI Taxonomy" id="1676"/>
    <lineage>
        <taxon>Bacteria</taxon>
        <taxon>Bacillati</taxon>
        <taxon>Actinomycetota</taxon>
        <taxon>Actinomycetes</taxon>
        <taxon>Micrococcales</taxon>
        <taxon>Micrococcaceae</taxon>
        <taxon>Pseudarthrobacter</taxon>
    </lineage>
</organism>
<comment type="caution">
    <text evidence="1">The sequence shown here is derived from an EMBL/GenBank/DDBJ whole genome shotgun (WGS) entry which is preliminary data.</text>
</comment>
<evidence type="ECO:0000313" key="2">
    <source>
        <dbReference type="Proteomes" id="UP000596938"/>
    </source>
</evidence>
<keyword evidence="2" id="KW-1185">Reference proteome</keyword>
<sequence>MQALGGQGSSRDRLEGMPSFQTRLKITGLRPGNPPEAVMDTAVEALGTRHHVEAHQLQLAGGVPQLNLRFLVDATEYSGENRQARDSAAMMRDAVERVALTGSLTVLRRSRGRWTPV</sequence>
<protein>
    <submittedName>
        <fullName evidence="1">Uncharacterized protein</fullName>
    </submittedName>
</protein>
<evidence type="ECO:0000313" key="1">
    <source>
        <dbReference type="EMBL" id="GGH00553.1"/>
    </source>
</evidence>
<accession>A0ABQ1XQN0</accession>
<dbReference type="Proteomes" id="UP000596938">
    <property type="component" value="Unassembled WGS sequence"/>
</dbReference>